<keyword evidence="5 7" id="KW-1133">Transmembrane helix</keyword>
<evidence type="ECO:0000256" key="1">
    <source>
        <dbReference type="ARBA" id="ARBA00004141"/>
    </source>
</evidence>
<evidence type="ECO:0000256" key="5">
    <source>
        <dbReference type="ARBA" id="ARBA00022989"/>
    </source>
</evidence>
<dbReference type="Pfam" id="PF00083">
    <property type="entry name" value="Sugar_tr"/>
    <property type="match status" value="2"/>
</dbReference>
<evidence type="ECO:0000313" key="9">
    <source>
        <dbReference type="EMBL" id="CAH0021517.1"/>
    </source>
</evidence>
<sequence length="558" mass="62042">MRLLRTRRLGFIGQGQPVVILVAIAAGFGMLLLGYDQGVMAGLIGSAGTPFSNTFKDPDETTLGLMVAIYEIGCFAGAVFSFIWGETFSRRACMLCGVFVMVVGATLQTVAQNMDQLIAGRVITGLGNGLNFSAIPTWASEISGHDERGKVAAYNGWLIIWGVVIAYWVDYGCANYVNDMQFRFPIALQMLFGLIMAFMVVFLPESPRWLISKGYDQEAREVLEWITPKQKDSTDAEHSATIEACHQTIIATREMENSAEGEFSFKELLHGGKTQNLRRMILCAGVMAVQQLSGQVFHPLYCYSRGNPIDNFYRINLLTYYISYVLQNSVGLSRQLALLIGGINGIEYLVASMIPMWTIERVGRRKLLLISAIGQTVSMTVLSGAIWYVTMRPDGAANYAMGIVAVACFFLFNTFYAQGFLAIPFFYPAEITTLRTRSKGVSISVMSNWIFTFLVVMITPVCTAKIGWRTYIIFAVLNFSFIPVIYFFFPETAGLSLEALDNVFDHPGITRGVLSKQHRKAMLEMSKPELNMANISAVKLDKQEIETVESEREETSRA</sequence>
<keyword evidence="10" id="KW-1185">Reference proteome</keyword>
<keyword evidence="3" id="KW-0813">Transport</keyword>
<comment type="caution">
    <text evidence="9">The sequence shown here is derived from an EMBL/GenBank/DDBJ whole genome shotgun (WGS) entry which is preliminary data.</text>
</comment>
<feature type="transmembrane region" description="Helical" evidence="7">
    <location>
        <begin position="63"/>
        <end position="85"/>
    </location>
</feature>
<comment type="similarity">
    <text evidence="2">Belongs to the major facilitator superfamily. Sugar transporter (TC 2.A.1.1) family.</text>
</comment>
<dbReference type="GO" id="GO:0005351">
    <property type="term" value="F:carbohydrate:proton symporter activity"/>
    <property type="evidence" value="ECO:0007669"/>
    <property type="project" value="TreeGrafter"/>
</dbReference>
<dbReference type="GO" id="GO:0016020">
    <property type="term" value="C:membrane"/>
    <property type="evidence" value="ECO:0007669"/>
    <property type="project" value="UniProtKB-SubCell"/>
</dbReference>
<dbReference type="InterPro" id="IPR050360">
    <property type="entry name" value="MFS_Sugar_Transporters"/>
</dbReference>
<name>A0A9N9YLJ6_9HYPO</name>
<dbReference type="Gene3D" id="1.20.1250.20">
    <property type="entry name" value="MFS general substrate transporter like domains"/>
    <property type="match status" value="1"/>
</dbReference>
<feature type="transmembrane region" description="Helical" evidence="7">
    <location>
        <begin position="471"/>
        <end position="489"/>
    </location>
</feature>
<feature type="transmembrane region" description="Helical" evidence="7">
    <location>
        <begin position="401"/>
        <end position="428"/>
    </location>
</feature>
<dbReference type="PRINTS" id="PR00171">
    <property type="entry name" value="SUGRTRNSPORT"/>
</dbReference>
<gene>
    <name evidence="9" type="ORF">CRHIZ90672A_00011849</name>
</gene>
<proteinExistence type="inferred from homology"/>
<dbReference type="InterPro" id="IPR020846">
    <property type="entry name" value="MFS_dom"/>
</dbReference>
<feature type="transmembrane region" description="Helical" evidence="7">
    <location>
        <begin position="117"/>
        <end position="139"/>
    </location>
</feature>
<comment type="subcellular location">
    <subcellularLocation>
        <location evidence="1">Membrane</location>
        <topology evidence="1">Multi-pass membrane protein</topology>
    </subcellularLocation>
</comment>
<dbReference type="InterPro" id="IPR003663">
    <property type="entry name" value="Sugar/inositol_transpt"/>
</dbReference>
<dbReference type="PANTHER" id="PTHR48022">
    <property type="entry name" value="PLASTIDIC GLUCOSE TRANSPORTER 4"/>
    <property type="match status" value="1"/>
</dbReference>
<evidence type="ECO:0000256" key="3">
    <source>
        <dbReference type="ARBA" id="ARBA00022448"/>
    </source>
</evidence>
<keyword evidence="6 7" id="KW-0472">Membrane</keyword>
<evidence type="ECO:0000256" key="2">
    <source>
        <dbReference type="ARBA" id="ARBA00010992"/>
    </source>
</evidence>
<evidence type="ECO:0000313" key="10">
    <source>
        <dbReference type="Proteomes" id="UP000696573"/>
    </source>
</evidence>
<dbReference type="FunFam" id="1.20.1250.20:FF:000134">
    <property type="entry name" value="MFS sugar transporter protein"/>
    <property type="match status" value="1"/>
</dbReference>
<dbReference type="PANTHER" id="PTHR48022:SF28">
    <property type="entry name" value="MAJOR FACILITATOR SUPERFAMILY (MFS) PROFILE DOMAIN-CONTAINING PROTEIN-RELATED"/>
    <property type="match status" value="1"/>
</dbReference>
<feature type="transmembrane region" description="Helical" evidence="7">
    <location>
        <begin position="12"/>
        <end position="35"/>
    </location>
</feature>
<dbReference type="InterPro" id="IPR005828">
    <property type="entry name" value="MFS_sugar_transport-like"/>
</dbReference>
<dbReference type="EMBL" id="CABFNQ020000654">
    <property type="protein sequence ID" value="CAH0021517.1"/>
    <property type="molecule type" value="Genomic_DNA"/>
</dbReference>
<organism evidence="9 10">
    <name type="scientific">Clonostachys rhizophaga</name>
    <dbReference type="NCBI Taxonomy" id="160324"/>
    <lineage>
        <taxon>Eukaryota</taxon>
        <taxon>Fungi</taxon>
        <taxon>Dikarya</taxon>
        <taxon>Ascomycota</taxon>
        <taxon>Pezizomycotina</taxon>
        <taxon>Sordariomycetes</taxon>
        <taxon>Hypocreomycetidae</taxon>
        <taxon>Hypocreales</taxon>
        <taxon>Bionectriaceae</taxon>
        <taxon>Clonostachys</taxon>
    </lineage>
</organism>
<dbReference type="AlphaFoldDB" id="A0A9N9YLJ6"/>
<protein>
    <recommendedName>
        <fullName evidence="8">Major facilitator superfamily (MFS) profile domain-containing protein</fullName>
    </recommendedName>
</protein>
<evidence type="ECO:0000259" key="8">
    <source>
        <dbReference type="PROSITE" id="PS50850"/>
    </source>
</evidence>
<evidence type="ECO:0000256" key="7">
    <source>
        <dbReference type="SAM" id="Phobius"/>
    </source>
</evidence>
<dbReference type="InterPro" id="IPR036259">
    <property type="entry name" value="MFS_trans_sf"/>
</dbReference>
<feature type="transmembrane region" description="Helical" evidence="7">
    <location>
        <begin position="336"/>
        <end position="355"/>
    </location>
</feature>
<dbReference type="Proteomes" id="UP000696573">
    <property type="component" value="Unassembled WGS sequence"/>
</dbReference>
<accession>A0A9N9YLJ6</accession>
<feature type="transmembrane region" description="Helical" evidence="7">
    <location>
        <begin position="151"/>
        <end position="169"/>
    </location>
</feature>
<reference evidence="9" key="1">
    <citation type="submission" date="2021-10" db="EMBL/GenBank/DDBJ databases">
        <authorList>
            <person name="Piombo E."/>
        </authorList>
    </citation>
    <scope>NUCLEOTIDE SEQUENCE</scope>
</reference>
<feature type="domain" description="Major facilitator superfamily (MFS) profile" evidence="8">
    <location>
        <begin position="22"/>
        <end position="493"/>
    </location>
</feature>
<dbReference type="SUPFAM" id="SSF103473">
    <property type="entry name" value="MFS general substrate transporter"/>
    <property type="match status" value="1"/>
</dbReference>
<dbReference type="OrthoDB" id="6133115at2759"/>
<feature type="transmembrane region" description="Helical" evidence="7">
    <location>
        <begin position="181"/>
        <end position="203"/>
    </location>
</feature>
<dbReference type="PROSITE" id="PS50850">
    <property type="entry name" value="MFS"/>
    <property type="match status" value="1"/>
</dbReference>
<feature type="transmembrane region" description="Helical" evidence="7">
    <location>
        <begin position="367"/>
        <end position="389"/>
    </location>
</feature>
<evidence type="ECO:0000256" key="4">
    <source>
        <dbReference type="ARBA" id="ARBA00022692"/>
    </source>
</evidence>
<keyword evidence="4 7" id="KW-0812">Transmembrane</keyword>
<feature type="transmembrane region" description="Helical" evidence="7">
    <location>
        <begin position="92"/>
        <end position="111"/>
    </location>
</feature>
<feature type="transmembrane region" description="Helical" evidence="7">
    <location>
        <begin position="440"/>
        <end position="459"/>
    </location>
</feature>
<evidence type="ECO:0000256" key="6">
    <source>
        <dbReference type="ARBA" id="ARBA00023136"/>
    </source>
</evidence>